<reference evidence="2" key="1">
    <citation type="submission" date="2015-12" db="EMBL/GenBank/DDBJ databases">
        <title>Gene expression during late stages of embryo sac development: a critical building block for successful pollen-pistil interactions.</title>
        <authorList>
            <person name="Liu Y."/>
            <person name="Joly V."/>
            <person name="Sabar M."/>
            <person name="Matton D.P."/>
        </authorList>
    </citation>
    <scope>NUCLEOTIDE SEQUENCE</scope>
</reference>
<name>A0A0V0H606_SOLCH</name>
<dbReference type="AlphaFoldDB" id="A0A0V0H606"/>
<evidence type="ECO:0000256" key="1">
    <source>
        <dbReference type="SAM" id="Phobius"/>
    </source>
</evidence>
<evidence type="ECO:0000313" key="2">
    <source>
        <dbReference type="EMBL" id="JAP15463.1"/>
    </source>
</evidence>
<accession>A0A0V0H606</accession>
<keyword evidence="1" id="KW-0472">Membrane</keyword>
<organism evidence="2">
    <name type="scientific">Solanum chacoense</name>
    <name type="common">Chaco potato</name>
    <dbReference type="NCBI Taxonomy" id="4108"/>
    <lineage>
        <taxon>Eukaryota</taxon>
        <taxon>Viridiplantae</taxon>
        <taxon>Streptophyta</taxon>
        <taxon>Embryophyta</taxon>
        <taxon>Tracheophyta</taxon>
        <taxon>Spermatophyta</taxon>
        <taxon>Magnoliopsida</taxon>
        <taxon>eudicotyledons</taxon>
        <taxon>Gunneridae</taxon>
        <taxon>Pentapetalae</taxon>
        <taxon>asterids</taxon>
        <taxon>lamiids</taxon>
        <taxon>Solanales</taxon>
        <taxon>Solanaceae</taxon>
        <taxon>Solanoideae</taxon>
        <taxon>Solaneae</taxon>
        <taxon>Solanum</taxon>
    </lineage>
</organism>
<proteinExistence type="predicted"/>
<keyword evidence="1" id="KW-1133">Transmembrane helix</keyword>
<feature type="transmembrane region" description="Helical" evidence="1">
    <location>
        <begin position="30"/>
        <end position="53"/>
    </location>
</feature>
<keyword evidence="1" id="KW-0812">Transmembrane</keyword>
<protein>
    <submittedName>
        <fullName evidence="2">Putative ovule protein</fullName>
    </submittedName>
</protein>
<dbReference type="EMBL" id="GEDG01025132">
    <property type="protein sequence ID" value="JAP15463.1"/>
    <property type="molecule type" value="Transcribed_RNA"/>
</dbReference>
<sequence>METNSPNLIIPNLLVFLVELHVGQVLFSPVFTHFCVIHLYFQVVLCLEFPGFISMGDRHQ</sequence>